<evidence type="ECO:0000313" key="10">
    <source>
        <dbReference type="EMBL" id="CAB3264604.1"/>
    </source>
</evidence>
<keyword evidence="3 6" id="KW-0238">DNA-binding</keyword>
<dbReference type="GO" id="GO:0005634">
    <property type="term" value="C:nucleus"/>
    <property type="evidence" value="ECO:0007669"/>
    <property type="project" value="UniProtKB-SubCell"/>
</dbReference>
<dbReference type="AlphaFoldDB" id="A0A6F9DMF2"/>
<gene>
    <name evidence="10" type="primary">Otx</name>
</gene>
<reference evidence="10" key="1">
    <citation type="submission" date="2020-04" db="EMBL/GenBank/DDBJ databases">
        <authorList>
            <person name="Neveu A P."/>
        </authorList>
    </citation>
    <scope>NUCLEOTIDE SEQUENCE</scope>
    <source>
        <tissue evidence="10">Whole embryo</tissue>
    </source>
</reference>
<dbReference type="InterPro" id="IPR001356">
    <property type="entry name" value="HD"/>
</dbReference>
<keyword evidence="5 6" id="KW-0539">Nucleus</keyword>
<dbReference type="SMART" id="SM00389">
    <property type="entry name" value="HOX"/>
    <property type="match status" value="1"/>
</dbReference>
<feature type="compositionally biased region" description="Low complexity" evidence="8">
    <location>
        <begin position="162"/>
        <end position="220"/>
    </location>
</feature>
<evidence type="ECO:0000256" key="8">
    <source>
        <dbReference type="SAM" id="MobiDB-lite"/>
    </source>
</evidence>
<feature type="region of interest" description="Disordered" evidence="8">
    <location>
        <begin position="122"/>
        <end position="220"/>
    </location>
</feature>
<name>A0A6F9DMF2_9ASCI</name>
<dbReference type="GO" id="GO:0000981">
    <property type="term" value="F:DNA-binding transcription factor activity, RNA polymerase II-specific"/>
    <property type="evidence" value="ECO:0007669"/>
    <property type="project" value="InterPro"/>
</dbReference>
<comment type="subcellular location">
    <subcellularLocation>
        <location evidence="1 6 7">Nucleus</location>
    </subcellularLocation>
</comment>
<dbReference type="SUPFAM" id="SSF46689">
    <property type="entry name" value="Homeodomain-like"/>
    <property type="match status" value="1"/>
</dbReference>
<sequence>MSYLKSPHYAMNGLGLGHDMNLLHPSVTYPGDSAACYFQRIQGMHQGAKNMQFGAPPVYSTTRKQRRERTTFTRAQLDILEALFGKTRYPDIFMREEVALKINLPESRVQVWFKNRRAKCRQQVQQQQQKQKSGNSSSTSSSTSSTNSNNNNKKKSPPTTPTPSTNGPVSSTSPFQQSLQPAQPAAAPNNHLPLPQASSTSPVPGSPASSSGQSVPSVSSAAMMNGTGATIAHQQSVHGGSIVQNNSTGNIWSPASVSPGASSDGASHVGGIGYAGVPATSSSPYMAAAAAVAHATHSPYSVSSNAQAAATGGYPQNYPPSHSYFGSMEASYLPSVPFHAGGHATGMGDMSMVGQQNAHPGSHHGSMQSHGAGHHQFMSQSYPYHASTTGGSLNSYSSVSDCVDYKDQTQGWKFQVL</sequence>
<dbReference type="InterPro" id="IPR017970">
    <property type="entry name" value="Homeobox_CS"/>
</dbReference>
<keyword evidence="4 6" id="KW-0371">Homeobox</keyword>
<accession>A0A6F9DMF2</accession>
<evidence type="ECO:0000256" key="3">
    <source>
        <dbReference type="ARBA" id="ARBA00023125"/>
    </source>
</evidence>
<dbReference type="PANTHER" id="PTHR45793:SF5">
    <property type="entry name" value="HOMEOTIC PROTEIN OCELLILESS"/>
    <property type="match status" value="1"/>
</dbReference>
<evidence type="ECO:0000256" key="5">
    <source>
        <dbReference type="ARBA" id="ARBA00023242"/>
    </source>
</evidence>
<evidence type="ECO:0000256" key="1">
    <source>
        <dbReference type="ARBA" id="ARBA00004123"/>
    </source>
</evidence>
<dbReference type="CDD" id="cd00086">
    <property type="entry name" value="homeodomain"/>
    <property type="match status" value="1"/>
</dbReference>
<organism evidence="10">
    <name type="scientific">Phallusia mammillata</name>
    <dbReference type="NCBI Taxonomy" id="59560"/>
    <lineage>
        <taxon>Eukaryota</taxon>
        <taxon>Metazoa</taxon>
        <taxon>Chordata</taxon>
        <taxon>Tunicata</taxon>
        <taxon>Ascidiacea</taxon>
        <taxon>Phlebobranchia</taxon>
        <taxon>Ascidiidae</taxon>
        <taxon>Phallusia</taxon>
    </lineage>
</organism>
<feature type="domain" description="Homeobox" evidence="9">
    <location>
        <begin position="63"/>
        <end position="123"/>
    </location>
</feature>
<feature type="DNA-binding region" description="Homeobox" evidence="6">
    <location>
        <begin position="65"/>
        <end position="124"/>
    </location>
</feature>
<dbReference type="InterPro" id="IPR009057">
    <property type="entry name" value="Homeodomain-like_sf"/>
</dbReference>
<dbReference type="PANTHER" id="PTHR45793">
    <property type="entry name" value="HOMEOBOX PROTEIN"/>
    <property type="match status" value="1"/>
</dbReference>
<evidence type="ECO:0000259" key="9">
    <source>
        <dbReference type="PROSITE" id="PS50071"/>
    </source>
</evidence>
<proteinExistence type="evidence at transcript level"/>
<dbReference type="PROSITE" id="PS50071">
    <property type="entry name" value="HOMEOBOX_2"/>
    <property type="match status" value="1"/>
</dbReference>
<evidence type="ECO:0000256" key="4">
    <source>
        <dbReference type="ARBA" id="ARBA00023155"/>
    </source>
</evidence>
<dbReference type="FunFam" id="1.10.10.60:FF:000142">
    <property type="entry name" value="homeobox protein OTX2 isoform X2"/>
    <property type="match status" value="1"/>
</dbReference>
<evidence type="ECO:0000256" key="2">
    <source>
        <dbReference type="ARBA" id="ARBA00022473"/>
    </source>
</evidence>
<evidence type="ECO:0000256" key="7">
    <source>
        <dbReference type="RuleBase" id="RU000682"/>
    </source>
</evidence>
<feature type="region of interest" description="Disordered" evidence="8">
    <location>
        <begin position="347"/>
        <end position="374"/>
    </location>
</feature>
<dbReference type="EMBL" id="LR788742">
    <property type="protein sequence ID" value="CAB3264604.1"/>
    <property type="molecule type" value="mRNA"/>
</dbReference>
<evidence type="ECO:0000256" key="6">
    <source>
        <dbReference type="PROSITE-ProRule" id="PRU00108"/>
    </source>
</evidence>
<keyword evidence="2" id="KW-0217">Developmental protein</keyword>
<dbReference type="PROSITE" id="PS00027">
    <property type="entry name" value="HOMEOBOX_1"/>
    <property type="match status" value="1"/>
</dbReference>
<dbReference type="Pfam" id="PF00046">
    <property type="entry name" value="Homeodomain"/>
    <property type="match status" value="1"/>
</dbReference>
<feature type="compositionally biased region" description="Polar residues" evidence="8">
    <location>
        <begin position="353"/>
        <end position="369"/>
    </location>
</feature>
<feature type="compositionally biased region" description="Low complexity" evidence="8">
    <location>
        <begin position="122"/>
        <end position="151"/>
    </location>
</feature>
<protein>
    <submittedName>
        <fullName evidence="10">AF305499_1 Otx</fullName>
    </submittedName>
</protein>
<dbReference type="Gene3D" id="1.10.10.60">
    <property type="entry name" value="Homeodomain-like"/>
    <property type="match status" value="1"/>
</dbReference>
<dbReference type="GO" id="GO:0000978">
    <property type="term" value="F:RNA polymerase II cis-regulatory region sequence-specific DNA binding"/>
    <property type="evidence" value="ECO:0007669"/>
    <property type="project" value="TreeGrafter"/>
</dbReference>